<proteinExistence type="predicted"/>
<dbReference type="InterPro" id="IPR013083">
    <property type="entry name" value="Znf_RING/FYVE/PHD"/>
</dbReference>
<evidence type="ECO:0000313" key="6">
    <source>
        <dbReference type="EMBL" id="CAH2083324.1"/>
    </source>
</evidence>
<dbReference type="Pfam" id="PF00628">
    <property type="entry name" value="PHD"/>
    <property type="match status" value="1"/>
</dbReference>
<evidence type="ECO:0000256" key="3">
    <source>
        <dbReference type="ARBA" id="ARBA00022833"/>
    </source>
</evidence>
<dbReference type="InterPro" id="IPR019787">
    <property type="entry name" value="Znf_PHD-finger"/>
</dbReference>
<keyword evidence="3" id="KW-0862">Zinc</keyword>
<dbReference type="EMBL" id="CAKOGL010000001">
    <property type="protein sequence ID" value="CAH2083324.1"/>
    <property type="molecule type" value="Genomic_DNA"/>
</dbReference>
<name>A0AAU9T8L3_EUPED</name>
<dbReference type="InterPro" id="IPR057251">
    <property type="entry name" value="FP_C"/>
</dbReference>
<reference evidence="6" key="1">
    <citation type="submission" date="2022-03" db="EMBL/GenBank/DDBJ databases">
        <authorList>
            <person name="Tunstrom K."/>
        </authorList>
    </citation>
    <scope>NUCLEOTIDE SEQUENCE</scope>
</reference>
<evidence type="ECO:0000256" key="1">
    <source>
        <dbReference type="ARBA" id="ARBA00022723"/>
    </source>
</evidence>
<dbReference type="Gene3D" id="3.30.70.1820">
    <property type="entry name" value="L1 transposable element, RRM domain"/>
    <property type="match status" value="1"/>
</dbReference>
<gene>
    <name evidence="6" type="ORF">EEDITHA_LOCUS58</name>
</gene>
<accession>A0AAU9T8L3</accession>
<organism evidence="6 7">
    <name type="scientific">Euphydryas editha</name>
    <name type="common">Edith's checkerspot</name>
    <dbReference type="NCBI Taxonomy" id="104508"/>
    <lineage>
        <taxon>Eukaryota</taxon>
        <taxon>Metazoa</taxon>
        <taxon>Ecdysozoa</taxon>
        <taxon>Arthropoda</taxon>
        <taxon>Hexapoda</taxon>
        <taxon>Insecta</taxon>
        <taxon>Pterygota</taxon>
        <taxon>Neoptera</taxon>
        <taxon>Endopterygota</taxon>
        <taxon>Lepidoptera</taxon>
        <taxon>Glossata</taxon>
        <taxon>Ditrysia</taxon>
        <taxon>Papilionoidea</taxon>
        <taxon>Nymphalidae</taxon>
        <taxon>Nymphalinae</taxon>
        <taxon>Euphydryas</taxon>
    </lineage>
</organism>
<evidence type="ECO:0000259" key="5">
    <source>
        <dbReference type="Pfam" id="PF25298"/>
    </source>
</evidence>
<dbReference type="GO" id="GO:0008270">
    <property type="term" value="F:zinc ion binding"/>
    <property type="evidence" value="ECO:0007669"/>
    <property type="project" value="UniProtKB-KW"/>
</dbReference>
<keyword evidence="1" id="KW-0479">Metal-binding</keyword>
<evidence type="ECO:0008006" key="8">
    <source>
        <dbReference type="Google" id="ProtNLM"/>
    </source>
</evidence>
<dbReference type="Gene3D" id="3.30.40.10">
    <property type="entry name" value="Zinc/RING finger domain, C3HC4 (zinc finger)"/>
    <property type="match status" value="1"/>
</dbReference>
<evidence type="ECO:0000259" key="4">
    <source>
        <dbReference type="Pfam" id="PF00628"/>
    </source>
</evidence>
<dbReference type="InterPro" id="IPR011011">
    <property type="entry name" value="Znf_FYVE_PHD"/>
</dbReference>
<feature type="domain" description="PHD-type" evidence="4">
    <location>
        <begin position="5"/>
        <end position="53"/>
    </location>
</feature>
<dbReference type="Pfam" id="PF25298">
    <property type="entry name" value="Baculo_FP_2nd"/>
    <property type="match status" value="1"/>
</dbReference>
<protein>
    <recommendedName>
        <fullName evidence="8">Zinc finger PHD-type domain-containing protein</fullName>
    </recommendedName>
</protein>
<keyword evidence="2" id="KW-0863">Zinc-finger</keyword>
<sequence length="348" mass="39299">MKFACCKSTAEGASGSLLCTKCKLIYHVACLYTSERKKAFSADFKQSWLCPGCALNQPRIVKNDNTPIRTGIESVNARRGGSCTDSPPPSADYEVNPTIVETLKNIIASEMSVFKSELRKALSEAISVELKPISDEIALIRESMNFIHSQYETIVKRVDDLEKDMKSCLSIKSEVGSIKDHIGSAEVDNEKREQWARRSNVEIFGIPERKGENLMQILTDVANKAKFSLDPSQDIDFITRVAPKNSDCKKIKPIVVRFLARWKKDEFLSSTKKLRLKCTDINISGDSFIHFNDHLTRANKALLQRVKSLCKEKTYKYVWVKNCTINVRRSDTSPVIHISKVSDLNKIK</sequence>
<feature type="domain" description="FP protein C-terminal" evidence="5">
    <location>
        <begin position="296"/>
        <end position="348"/>
    </location>
</feature>
<keyword evidence="7" id="KW-1185">Reference proteome</keyword>
<dbReference type="SUPFAM" id="SSF57903">
    <property type="entry name" value="FYVE/PHD zinc finger"/>
    <property type="match status" value="1"/>
</dbReference>
<dbReference type="Proteomes" id="UP001153954">
    <property type="component" value="Unassembled WGS sequence"/>
</dbReference>
<evidence type="ECO:0000256" key="2">
    <source>
        <dbReference type="ARBA" id="ARBA00022771"/>
    </source>
</evidence>
<dbReference type="AlphaFoldDB" id="A0AAU9T8L3"/>
<comment type="caution">
    <text evidence="6">The sequence shown here is derived from an EMBL/GenBank/DDBJ whole genome shotgun (WGS) entry which is preliminary data.</text>
</comment>
<dbReference type="CDD" id="cd15489">
    <property type="entry name" value="PHD_SF"/>
    <property type="match status" value="1"/>
</dbReference>
<evidence type="ECO:0000313" key="7">
    <source>
        <dbReference type="Proteomes" id="UP001153954"/>
    </source>
</evidence>